<dbReference type="PANTHER" id="PTHR24305:SF166">
    <property type="entry name" value="CYTOCHROME P450 12A4, MITOCHONDRIAL-RELATED"/>
    <property type="match status" value="1"/>
</dbReference>
<dbReference type="Pfam" id="PF00067">
    <property type="entry name" value="p450"/>
    <property type="match status" value="1"/>
</dbReference>
<evidence type="ECO:0000256" key="1">
    <source>
        <dbReference type="ARBA" id="ARBA00001971"/>
    </source>
</evidence>
<comment type="similarity">
    <text evidence="3">Belongs to the cytochrome P450 family.</text>
</comment>
<feature type="transmembrane region" description="Helical" evidence="10">
    <location>
        <begin position="359"/>
        <end position="384"/>
    </location>
</feature>
<gene>
    <name evidence="11" type="ORF">EVG20_g5511</name>
</gene>
<dbReference type="PRINTS" id="PR00463">
    <property type="entry name" value="EP450I"/>
</dbReference>
<keyword evidence="7 9" id="KW-0408">Iron</keyword>
<evidence type="ECO:0000256" key="5">
    <source>
        <dbReference type="ARBA" id="ARBA00022723"/>
    </source>
</evidence>
<evidence type="ECO:0000256" key="3">
    <source>
        <dbReference type="ARBA" id="ARBA00010617"/>
    </source>
</evidence>
<evidence type="ECO:0000256" key="2">
    <source>
        <dbReference type="ARBA" id="ARBA00005179"/>
    </source>
</evidence>
<evidence type="ECO:0008006" key="13">
    <source>
        <dbReference type="Google" id="ProtNLM"/>
    </source>
</evidence>
<dbReference type="InterPro" id="IPR036396">
    <property type="entry name" value="Cyt_P450_sf"/>
</dbReference>
<comment type="cofactor">
    <cofactor evidence="1 9">
        <name>heme</name>
        <dbReference type="ChEBI" id="CHEBI:30413"/>
    </cofactor>
</comment>
<dbReference type="CDD" id="cd11069">
    <property type="entry name" value="CYP_FUM15-like"/>
    <property type="match status" value="1"/>
</dbReference>
<name>A0A4Y9YV49_9AGAM</name>
<keyword evidence="12" id="KW-1185">Reference proteome</keyword>
<dbReference type="EMBL" id="SEOQ01000328">
    <property type="protein sequence ID" value="TFY65578.1"/>
    <property type="molecule type" value="Genomic_DNA"/>
</dbReference>
<dbReference type="AlphaFoldDB" id="A0A4Y9YV49"/>
<dbReference type="PRINTS" id="PR00385">
    <property type="entry name" value="P450"/>
</dbReference>
<dbReference type="Pfam" id="PF12352">
    <property type="entry name" value="V-SNARE_C"/>
    <property type="match status" value="1"/>
</dbReference>
<comment type="pathway">
    <text evidence="2">Secondary metabolite biosynthesis.</text>
</comment>
<evidence type="ECO:0000256" key="10">
    <source>
        <dbReference type="SAM" id="Phobius"/>
    </source>
</evidence>
<dbReference type="GO" id="GO:0005506">
    <property type="term" value="F:iron ion binding"/>
    <property type="evidence" value="ECO:0007669"/>
    <property type="project" value="InterPro"/>
</dbReference>
<dbReference type="STRING" id="205917.A0A4Y9YV49"/>
<dbReference type="InterPro" id="IPR002401">
    <property type="entry name" value="Cyt_P450_E_grp-I"/>
</dbReference>
<dbReference type="PANTHER" id="PTHR24305">
    <property type="entry name" value="CYTOCHROME P450"/>
    <property type="match status" value="1"/>
</dbReference>
<evidence type="ECO:0000256" key="4">
    <source>
        <dbReference type="ARBA" id="ARBA00022617"/>
    </source>
</evidence>
<sequence length="908" mass="101840">MTDYDSLHRQCRTLESLFDAKLTAYSRVASTISRTQEDVEASGSNERWKDMEIEVEELLGKLGETNGQLSALSEDRENPPSQSMLRAIQRHRDVYQDYVRELRRTKTNVQSAVDQATLLSGVRNDIAAYKSSAADSLLAERGRIDSSHRMVDDTLEQAYETRSEFARQRSSLGTIQTRMLGVLNTVPGISNVLSMIHKRRRRDIFIVGSIIGRYEYLESSYTTPVSVRFISPTAGHLSHTQATLKREFAFSCKLAVATCDSDYTHKAEAATPVMIGILLAPMGLGHVRSSLQNRHSAQYNDITYPEAFPVDLPRILVVTSVLRVSDESARYSPMLLTRPTSDFIPSSPPMPPTRINTKVALNMFLLALYVTIAVFSSLLVWKLVRERIRQLPLRKIPGPPPISLLKGHLPQIYDREHGWEFHNSILEKFGSVVRLCGWAGDSLLYVSDPRAIHNIIVKDQYIYEETSDFIATNLLNFGPGLLGTLGEHHRQQRKLLNPVFSINHMRYMIPIFQTVCAQLRDQLVEKVKNGPKEVEVVHWMTATALELVGQAGLGYSFECVNDTSGNEFALAVKNLLPTLFPLKVYRVFLPWIVNFVPRPVRGFAARHVPWKAVRSVVNIVDVMHRTSQKIISEKRMALLKGDEAVLHQIGEGRDILSILLKANMSASEEDRLSEEELLGQMSTLLFAAMDTTSSALSRIIYKLAEHQDVQDKLRDELVKALEASRTLDYDTIHNLPYLDAVCRETLRVHPPVPFVSRTTRKDVVLPLGTPITATDGSKISEIPIAENTDVFISIIGVNRSVAIWGADATEWKPERWLSPLPQSVTDAHVPGVYSNTMTFLGGGRACIGFKFSQLEMKVVLAMLLPVLRFRLTGTEIHWKLSSLLYPSVGTSKKPTMPLEISLVSEKSG</sequence>
<accession>A0A4Y9YV49</accession>
<keyword evidence="8" id="KW-0503">Monooxygenase</keyword>
<evidence type="ECO:0000256" key="6">
    <source>
        <dbReference type="ARBA" id="ARBA00023002"/>
    </source>
</evidence>
<evidence type="ECO:0000256" key="7">
    <source>
        <dbReference type="ARBA" id="ARBA00023004"/>
    </source>
</evidence>
<keyword evidence="6" id="KW-0560">Oxidoreductase</keyword>
<dbReference type="InterPro" id="IPR001128">
    <property type="entry name" value="Cyt_P450"/>
</dbReference>
<dbReference type="Proteomes" id="UP000298327">
    <property type="component" value="Unassembled WGS sequence"/>
</dbReference>
<keyword evidence="5 9" id="KW-0479">Metal-binding</keyword>
<evidence type="ECO:0000256" key="9">
    <source>
        <dbReference type="PIRSR" id="PIRSR602401-1"/>
    </source>
</evidence>
<dbReference type="GO" id="GO:0016705">
    <property type="term" value="F:oxidoreductase activity, acting on paired donors, with incorporation or reduction of molecular oxygen"/>
    <property type="evidence" value="ECO:0007669"/>
    <property type="project" value="InterPro"/>
</dbReference>
<evidence type="ECO:0000313" key="11">
    <source>
        <dbReference type="EMBL" id="TFY65578.1"/>
    </source>
</evidence>
<dbReference type="SUPFAM" id="SSF48264">
    <property type="entry name" value="Cytochrome P450"/>
    <property type="match status" value="1"/>
</dbReference>
<dbReference type="OrthoDB" id="422156at2759"/>
<dbReference type="GO" id="GO:0020037">
    <property type="term" value="F:heme binding"/>
    <property type="evidence" value="ECO:0007669"/>
    <property type="project" value="InterPro"/>
</dbReference>
<keyword evidence="10" id="KW-0812">Transmembrane</keyword>
<comment type="caution">
    <text evidence="11">The sequence shown here is derived from an EMBL/GenBank/DDBJ whole genome shotgun (WGS) entry which is preliminary data.</text>
</comment>
<proteinExistence type="inferred from homology"/>
<dbReference type="Gene3D" id="1.10.630.10">
    <property type="entry name" value="Cytochrome P450"/>
    <property type="match status" value="1"/>
</dbReference>
<evidence type="ECO:0000313" key="12">
    <source>
        <dbReference type="Proteomes" id="UP000298327"/>
    </source>
</evidence>
<keyword evidence="10" id="KW-1133">Transmembrane helix</keyword>
<dbReference type="InterPro" id="IPR050121">
    <property type="entry name" value="Cytochrome_P450_monoxygenase"/>
</dbReference>
<keyword evidence="10" id="KW-0472">Membrane</keyword>
<keyword evidence="4 9" id="KW-0349">Heme</keyword>
<protein>
    <recommendedName>
        <fullName evidence="13">Cytochrome P450</fullName>
    </recommendedName>
</protein>
<dbReference type="GO" id="GO:0004497">
    <property type="term" value="F:monooxygenase activity"/>
    <property type="evidence" value="ECO:0007669"/>
    <property type="project" value="UniProtKB-KW"/>
</dbReference>
<feature type="binding site" description="axial binding residue" evidence="9">
    <location>
        <position position="846"/>
    </location>
    <ligand>
        <name>heme</name>
        <dbReference type="ChEBI" id="CHEBI:30413"/>
    </ligand>
    <ligandPart>
        <name>Fe</name>
        <dbReference type="ChEBI" id="CHEBI:18248"/>
    </ligandPart>
</feature>
<organism evidence="11 12">
    <name type="scientific">Dentipellis fragilis</name>
    <dbReference type="NCBI Taxonomy" id="205917"/>
    <lineage>
        <taxon>Eukaryota</taxon>
        <taxon>Fungi</taxon>
        <taxon>Dikarya</taxon>
        <taxon>Basidiomycota</taxon>
        <taxon>Agaricomycotina</taxon>
        <taxon>Agaricomycetes</taxon>
        <taxon>Russulales</taxon>
        <taxon>Hericiaceae</taxon>
        <taxon>Dentipellis</taxon>
    </lineage>
</organism>
<reference evidence="11 12" key="1">
    <citation type="submission" date="2019-02" db="EMBL/GenBank/DDBJ databases">
        <title>Genome sequencing of the rare red list fungi Dentipellis fragilis.</title>
        <authorList>
            <person name="Buettner E."/>
            <person name="Kellner H."/>
        </authorList>
    </citation>
    <scope>NUCLEOTIDE SEQUENCE [LARGE SCALE GENOMIC DNA]</scope>
    <source>
        <strain evidence="11 12">DSM 105465</strain>
    </source>
</reference>
<evidence type="ECO:0000256" key="8">
    <source>
        <dbReference type="ARBA" id="ARBA00023033"/>
    </source>
</evidence>